<gene>
    <name evidence="2" type="ORF">LHA26_03545</name>
</gene>
<keyword evidence="3" id="KW-1185">Reference proteome</keyword>
<protein>
    <submittedName>
        <fullName evidence="2">Uncharacterized protein</fullName>
    </submittedName>
</protein>
<evidence type="ECO:0000313" key="3">
    <source>
        <dbReference type="Proteomes" id="UP001056937"/>
    </source>
</evidence>
<dbReference type="Proteomes" id="UP001056937">
    <property type="component" value="Chromosome 1"/>
</dbReference>
<evidence type="ECO:0000256" key="1">
    <source>
        <dbReference type="SAM" id="MobiDB-lite"/>
    </source>
</evidence>
<evidence type="ECO:0000313" key="2">
    <source>
        <dbReference type="EMBL" id="USI73568.1"/>
    </source>
</evidence>
<dbReference type="RefSeq" id="WP_252167377.1">
    <property type="nucleotide sequence ID" value="NZ_CP084930.1"/>
</dbReference>
<proteinExistence type="predicted"/>
<feature type="region of interest" description="Disordered" evidence="1">
    <location>
        <begin position="30"/>
        <end position="50"/>
    </location>
</feature>
<reference evidence="2" key="1">
    <citation type="journal article" date="2022" name="Toxins">
        <title>Genomic Analysis of Sphingopyxis sp. USTB-05 for Biodegrading Cyanobacterial Hepatotoxins.</title>
        <authorList>
            <person name="Liu C."/>
            <person name="Xu Q."/>
            <person name="Zhao Z."/>
            <person name="Zhang H."/>
            <person name="Liu X."/>
            <person name="Yin C."/>
            <person name="Liu Y."/>
            <person name="Yan H."/>
        </authorList>
    </citation>
    <scope>NUCLEOTIDE SEQUENCE</scope>
    <source>
        <strain evidence="2">NBD5</strain>
    </source>
</reference>
<sequence>MLLSLGLKQCAIDRPADNAIAANALASNASEISAPPAPATPADKSLTNAD</sequence>
<dbReference type="EMBL" id="CP084930">
    <property type="protein sequence ID" value="USI73568.1"/>
    <property type="molecule type" value="Genomic_DNA"/>
</dbReference>
<organism evidence="2 3">
    <name type="scientific">Sphingomonas morindae</name>
    <dbReference type="NCBI Taxonomy" id="1541170"/>
    <lineage>
        <taxon>Bacteria</taxon>
        <taxon>Pseudomonadati</taxon>
        <taxon>Pseudomonadota</taxon>
        <taxon>Alphaproteobacteria</taxon>
        <taxon>Sphingomonadales</taxon>
        <taxon>Sphingomonadaceae</taxon>
        <taxon>Sphingomonas</taxon>
    </lineage>
</organism>
<name>A0ABY4X9I2_9SPHN</name>
<accession>A0ABY4X9I2</accession>